<dbReference type="AlphaFoldDB" id="A0AAV7Z186"/>
<dbReference type="Proteomes" id="UP001146793">
    <property type="component" value="Unassembled WGS sequence"/>
</dbReference>
<accession>A0AAV7Z186</accession>
<dbReference type="PROSITE" id="PS50009">
    <property type="entry name" value="RASGEF_CAT"/>
    <property type="match status" value="1"/>
</dbReference>
<dbReference type="Gene3D" id="1.10.840.10">
    <property type="entry name" value="Ras guanine-nucleotide exchange factors catalytic domain"/>
    <property type="match status" value="1"/>
</dbReference>
<dbReference type="SMART" id="SM01052">
    <property type="entry name" value="CAP_GLY"/>
    <property type="match status" value="1"/>
</dbReference>
<comment type="caution">
    <text evidence="7">The sequence shown here is derived from an EMBL/GenBank/DDBJ whole genome shotgun (WGS) entry which is preliminary data.</text>
</comment>
<dbReference type="InterPro" id="IPR023578">
    <property type="entry name" value="Ras_GEF_dom_sf"/>
</dbReference>
<name>A0AAV7Z186_9EUKA</name>
<evidence type="ECO:0000259" key="5">
    <source>
        <dbReference type="PROSITE" id="PS50212"/>
    </source>
</evidence>
<evidence type="ECO:0000259" key="6">
    <source>
        <dbReference type="PROSITE" id="PS50245"/>
    </source>
</evidence>
<evidence type="ECO:0000256" key="2">
    <source>
        <dbReference type="PROSITE-ProRule" id="PRU00168"/>
    </source>
</evidence>
<dbReference type="PANTHER" id="PTHR23113">
    <property type="entry name" value="GUANINE NUCLEOTIDE EXCHANGE FACTOR"/>
    <property type="match status" value="1"/>
</dbReference>
<dbReference type="InterPro" id="IPR000938">
    <property type="entry name" value="CAP-Gly_domain"/>
</dbReference>
<dbReference type="Gene3D" id="1.20.870.10">
    <property type="entry name" value="Son of sevenless (SoS) protein Chain: S domain 1"/>
    <property type="match status" value="1"/>
</dbReference>
<dbReference type="InterPro" id="IPR000651">
    <property type="entry name" value="Ras-like_Gua-exchang_fac_N"/>
</dbReference>
<dbReference type="InterPro" id="IPR001895">
    <property type="entry name" value="RASGEF_cat_dom"/>
</dbReference>
<feature type="domain" description="CAP-Gly" evidence="6">
    <location>
        <begin position="30"/>
        <end position="72"/>
    </location>
</feature>
<dbReference type="GO" id="GO:0007265">
    <property type="term" value="P:Ras protein signal transduction"/>
    <property type="evidence" value="ECO:0007669"/>
    <property type="project" value="TreeGrafter"/>
</dbReference>
<dbReference type="PANTHER" id="PTHR23113:SF368">
    <property type="entry name" value="CELL DIVISION CONTROL PROTEIN 25"/>
    <property type="match status" value="1"/>
</dbReference>
<dbReference type="InterPro" id="IPR008937">
    <property type="entry name" value="Ras-like_GEF"/>
</dbReference>
<dbReference type="PROSITE" id="PS50212">
    <property type="entry name" value="RASGEF_NTER"/>
    <property type="match status" value="1"/>
</dbReference>
<dbReference type="SUPFAM" id="SSF74924">
    <property type="entry name" value="Cap-Gly domain"/>
    <property type="match status" value="1"/>
</dbReference>
<evidence type="ECO:0000259" key="4">
    <source>
        <dbReference type="PROSITE" id="PS50009"/>
    </source>
</evidence>
<dbReference type="Gene3D" id="2.30.30.190">
    <property type="entry name" value="CAP Gly-rich-like domain"/>
    <property type="match status" value="1"/>
</dbReference>
<dbReference type="Pfam" id="PF01302">
    <property type="entry name" value="CAP_GLY"/>
    <property type="match status" value="1"/>
</dbReference>
<feature type="domain" description="Ras-GEF" evidence="4">
    <location>
        <begin position="655"/>
        <end position="886"/>
    </location>
</feature>
<protein>
    <submittedName>
        <fullName evidence="7">Ras guanine nucleotide exchange factor i-related</fullName>
    </submittedName>
</protein>
<reference evidence="7" key="1">
    <citation type="submission" date="2022-08" db="EMBL/GenBank/DDBJ databases">
        <title>Novel sulphate-reducing endosymbionts in the free-living metamonad Anaeramoeba.</title>
        <authorList>
            <person name="Jerlstrom-Hultqvist J."/>
            <person name="Cepicka I."/>
            <person name="Gallot-Lavallee L."/>
            <person name="Salas-Leiva D."/>
            <person name="Curtis B.A."/>
            <person name="Zahonova K."/>
            <person name="Pipaliya S."/>
            <person name="Dacks J."/>
            <person name="Roger A.J."/>
        </authorList>
    </citation>
    <scope>NUCLEOTIDE SEQUENCE</scope>
    <source>
        <strain evidence="7">Busselton2</strain>
    </source>
</reference>
<dbReference type="EMBL" id="JANTQA010000036">
    <property type="protein sequence ID" value="KAJ3435863.1"/>
    <property type="molecule type" value="Genomic_DNA"/>
</dbReference>
<feature type="domain" description="N-terminal Ras-GEF" evidence="5">
    <location>
        <begin position="485"/>
        <end position="615"/>
    </location>
</feature>
<evidence type="ECO:0000313" key="7">
    <source>
        <dbReference type="EMBL" id="KAJ3435863.1"/>
    </source>
</evidence>
<dbReference type="SMART" id="SM00147">
    <property type="entry name" value="RasGEF"/>
    <property type="match status" value="1"/>
</dbReference>
<dbReference type="InterPro" id="IPR036859">
    <property type="entry name" value="CAP-Gly_dom_sf"/>
</dbReference>
<feature type="coiled-coil region" evidence="3">
    <location>
        <begin position="86"/>
        <end position="113"/>
    </location>
</feature>
<dbReference type="SUPFAM" id="SSF48366">
    <property type="entry name" value="Ras GEF"/>
    <property type="match status" value="1"/>
</dbReference>
<sequence>MTEKNKTKHNKKVGDQIEINGKKGVIKYIGVTKLGEGVWYGIELDKSEGDNNGTIKKTKYFECEPKHGIFLPEKEVLTSGEIPLEKMNHEQLLTRLRKEKMRLSKKSRKFEQTKEIFEKKTKLIKEKGGSCEKILKREEKKRESKTLKKKIKQLKKQRKEKFYRTEQTEITIENLKDEIVRNTVEYLTKREKDLSLQQSEIEAQIEIEHEKRKNLQSHLQIEKKKLENLKQTIVMEENEVKKITKIRNEEIKQIEEEKKKLINSNTRGSSLQQSIIELEDKINKYNRQILNNQKKIQTLQKRRKMQRNMKTEISKENKKKKSQWVARLMNSRPELLHLREKMRPVLKNQSFGRLRTTEKILDKSIPNSEEILQFVMQHYEIEGKKKLRDFIEEVTGIEYEYQEHPESILITLIRLAIQKDNRIWDLTQETGETLQVENTQEMEVNRNIVLTLDDDDVNVWEEPENCVKNIVVDEEMINDYKNGQYLNSIHLTNVNKLIEHLIHPRFHDEEFIQAFLMTYHEFLKPEHLFLKVVQRYRIPPYDPKKNEKLTERQYKSFKIGIQRNSINFLEIWITEQIFDFSPVLLNSLRNFIQNEIKQDWPKDIQMLLQAIKRAQTAKKPKKKQQGGNLAQSIPPPDCIIPKSLFSINFKLDDVKPIEMARQLTFLFHELYLKIQPSELVSQAWSKPKLKHKAPNVTNIINKFNDCSIYIAEQIVSKEMLKQRSAQFVRWIKVGTHIRELNNFDSLLMVISGINNSSCKRMKHTHEDVSKTYWKTYDTFAETMNNSQGYKSYRDSLDGCEPPALPYLGVYLTDLTFISDGSPSKIEGLINFSKRKLLYNVIREIRKYQKVEYNLSPIHQIQQLLKKQLSDKNEKTLYQISLQNEPRNTPKNALK</sequence>
<dbReference type="Pfam" id="PF00618">
    <property type="entry name" value="RasGEF_N"/>
    <property type="match status" value="1"/>
</dbReference>
<keyword evidence="3" id="KW-0175">Coiled coil</keyword>
<dbReference type="SMART" id="SM00229">
    <property type="entry name" value="RasGEFN"/>
    <property type="match status" value="1"/>
</dbReference>
<proteinExistence type="predicted"/>
<gene>
    <name evidence="7" type="ORF">M0812_17903</name>
</gene>
<dbReference type="InterPro" id="IPR036964">
    <property type="entry name" value="RASGEF_cat_dom_sf"/>
</dbReference>
<feature type="coiled-coil region" evidence="3">
    <location>
        <begin position="212"/>
        <end position="302"/>
    </location>
</feature>
<evidence type="ECO:0000313" key="8">
    <source>
        <dbReference type="Proteomes" id="UP001146793"/>
    </source>
</evidence>
<evidence type="ECO:0000256" key="1">
    <source>
        <dbReference type="ARBA" id="ARBA00022658"/>
    </source>
</evidence>
<keyword evidence="1 2" id="KW-0344">Guanine-nucleotide releasing factor</keyword>
<organism evidence="7 8">
    <name type="scientific">Anaeramoeba flamelloides</name>
    <dbReference type="NCBI Taxonomy" id="1746091"/>
    <lineage>
        <taxon>Eukaryota</taxon>
        <taxon>Metamonada</taxon>
        <taxon>Anaeramoebidae</taxon>
        <taxon>Anaeramoeba</taxon>
    </lineage>
</organism>
<dbReference type="GO" id="GO:0005085">
    <property type="term" value="F:guanyl-nucleotide exchange factor activity"/>
    <property type="evidence" value="ECO:0007669"/>
    <property type="project" value="UniProtKB-KW"/>
</dbReference>
<evidence type="ECO:0000256" key="3">
    <source>
        <dbReference type="SAM" id="Coils"/>
    </source>
</evidence>
<dbReference type="GO" id="GO:0005886">
    <property type="term" value="C:plasma membrane"/>
    <property type="evidence" value="ECO:0007669"/>
    <property type="project" value="TreeGrafter"/>
</dbReference>
<dbReference type="CDD" id="cd00155">
    <property type="entry name" value="RasGEF"/>
    <property type="match status" value="1"/>
</dbReference>
<dbReference type="Pfam" id="PF00617">
    <property type="entry name" value="RasGEF"/>
    <property type="match status" value="1"/>
</dbReference>
<dbReference type="PROSITE" id="PS50245">
    <property type="entry name" value="CAP_GLY_2"/>
    <property type="match status" value="1"/>
</dbReference>
<dbReference type="CDD" id="cd06224">
    <property type="entry name" value="REM"/>
    <property type="match status" value="1"/>
</dbReference>